<feature type="region of interest" description="Disordered" evidence="2">
    <location>
        <begin position="121"/>
        <end position="142"/>
    </location>
</feature>
<evidence type="ECO:0000256" key="2">
    <source>
        <dbReference type="SAM" id="MobiDB-lite"/>
    </source>
</evidence>
<dbReference type="CDD" id="cd00060">
    <property type="entry name" value="FHA"/>
    <property type="match status" value="1"/>
</dbReference>
<dbReference type="InterPro" id="IPR008984">
    <property type="entry name" value="SMAD_FHA_dom_sf"/>
</dbReference>
<feature type="domain" description="FHA" evidence="4">
    <location>
        <begin position="442"/>
        <end position="494"/>
    </location>
</feature>
<feature type="region of interest" description="Disordered" evidence="2">
    <location>
        <begin position="172"/>
        <end position="198"/>
    </location>
</feature>
<dbReference type="EMBL" id="CP041040">
    <property type="protein sequence ID" value="QDE33739.1"/>
    <property type="molecule type" value="Genomic_DNA"/>
</dbReference>
<evidence type="ECO:0000313" key="5">
    <source>
        <dbReference type="EMBL" id="QDE33739.1"/>
    </source>
</evidence>
<protein>
    <submittedName>
        <fullName evidence="5">FHA domain-containing protein</fullName>
    </submittedName>
</protein>
<feature type="transmembrane region" description="Helical" evidence="3">
    <location>
        <begin position="241"/>
        <end position="269"/>
    </location>
</feature>
<feature type="transmembrane region" description="Helical" evidence="3">
    <location>
        <begin position="216"/>
        <end position="235"/>
    </location>
</feature>
<dbReference type="InterPro" id="IPR000253">
    <property type="entry name" value="FHA_dom"/>
</dbReference>
<evidence type="ECO:0000259" key="4">
    <source>
        <dbReference type="PROSITE" id="PS50006"/>
    </source>
</evidence>
<reference evidence="5 6" key="1">
    <citation type="submission" date="2019-06" db="EMBL/GenBank/DDBJ databases">
        <title>Complete genome of Microbacterium foliorum M2.</title>
        <authorList>
            <person name="Cao G."/>
        </authorList>
    </citation>
    <scope>NUCLEOTIDE SEQUENCE [LARGE SCALE GENOMIC DNA]</scope>
    <source>
        <strain evidence="5 6">M2</strain>
    </source>
</reference>
<feature type="compositionally biased region" description="Basic residues" evidence="2">
    <location>
        <begin position="68"/>
        <end position="81"/>
    </location>
</feature>
<dbReference type="Proteomes" id="UP000316125">
    <property type="component" value="Chromosome"/>
</dbReference>
<keyword evidence="1" id="KW-0597">Phosphoprotein</keyword>
<gene>
    <name evidence="5" type="ORF">FIV50_02355</name>
</gene>
<organism evidence="5 6">
    <name type="scientific">Microbacterium foliorum</name>
    <dbReference type="NCBI Taxonomy" id="104336"/>
    <lineage>
        <taxon>Bacteria</taxon>
        <taxon>Bacillati</taxon>
        <taxon>Actinomycetota</taxon>
        <taxon>Actinomycetes</taxon>
        <taxon>Micrococcales</taxon>
        <taxon>Microbacteriaceae</taxon>
        <taxon>Microbacterium</taxon>
    </lineage>
</organism>
<feature type="transmembrane region" description="Helical" evidence="3">
    <location>
        <begin position="289"/>
        <end position="314"/>
    </location>
</feature>
<accession>A0A4Y5YMS3</accession>
<keyword evidence="3" id="KW-1133">Transmembrane helix</keyword>
<keyword evidence="3" id="KW-0472">Membrane</keyword>
<keyword evidence="3" id="KW-0812">Transmembrane</keyword>
<dbReference type="AlphaFoldDB" id="A0A4Y5YMS3"/>
<name>A0A4Y5YMS3_9MICO</name>
<feature type="region of interest" description="Disordered" evidence="2">
    <location>
        <begin position="45"/>
        <end position="81"/>
    </location>
</feature>
<dbReference type="SUPFAM" id="SSF49879">
    <property type="entry name" value="SMAD/FHA domain"/>
    <property type="match status" value="1"/>
</dbReference>
<evidence type="ECO:0000256" key="1">
    <source>
        <dbReference type="ARBA" id="ARBA00022553"/>
    </source>
</evidence>
<evidence type="ECO:0000256" key="3">
    <source>
        <dbReference type="SAM" id="Phobius"/>
    </source>
</evidence>
<dbReference type="OrthoDB" id="5111283at2"/>
<dbReference type="Gene3D" id="2.60.200.20">
    <property type="match status" value="1"/>
</dbReference>
<feature type="region of interest" description="Disordered" evidence="2">
    <location>
        <begin position="365"/>
        <end position="399"/>
    </location>
</feature>
<evidence type="ECO:0000313" key="6">
    <source>
        <dbReference type="Proteomes" id="UP000316125"/>
    </source>
</evidence>
<proteinExistence type="predicted"/>
<dbReference type="Pfam" id="PF00498">
    <property type="entry name" value="FHA"/>
    <property type="match status" value="1"/>
</dbReference>
<dbReference type="PROSITE" id="PS50006">
    <property type="entry name" value="FHA_DOMAIN"/>
    <property type="match status" value="1"/>
</dbReference>
<sequence length="541" mass="56805">MAGRSFRDLRRYRASRLRGPRAAADAPTHDLAHPPLASPCVRRRRVHGRRPAGSRCAGRWLPGARGPRAVRRRSHSGRRHHPRLARSELAHLVALRRRLRMARRRARPPRGAPLRECAVSRSWNDGGMSGNGEPQLRPGGGTIPPVHPGPSQPGEIPALPPALIAAPPGVDGAPLRSGSTPPAPTPIAQTRARARRPSDGLGPAFLGVPAGTAARIAAFTLDAAAVILAAAIVLITTRSMLLAGLTVAELAIFLCVLEARTGLTIGNAVLRLRASRGDRPFSPGIGRQFVRAIITGAGFLVAVGSWVVVASSAWDRGGRRQSWADRVAGTVVVSVPPRAAAEAQQKASVIEAAAPLAPPQVVPLGAHPSVVDEDSEPTDARAASHRTETPAPAAQGDDRPLFTVAPAAAQQSDAAAPASESGALLLIFDTGQRVQLGLPLAANLGRAPVASVHDDRLVIVTDPDSSVSKTHLRLEHSRGRTWVTDFGSTNGSDIRSDDGQTTELVAGERVLLDDADRVRIGNRSFTISLLLGTDSSAGERA</sequence>